<dbReference type="PROSITE" id="PS00170">
    <property type="entry name" value="CSA_PPIASE_1"/>
    <property type="match status" value="1"/>
</dbReference>
<dbReference type="InterPro" id="IPR029000">
    <property type="entry name" value="Cyclophilin-like_dom_sf"/>
</dbReference>
<accession>A0A520LNM7</accession>
<keyword evidence="4" id="KW-0732">Signal</keyword>
<dbReference type="PANTHER" id="PTHR43246">
    <property type="entry name" value="PEPTIDYL-PROLYL CIS-TRANS ISOMERASE CYP38, CHLOROPLASTIC"/>
    <property type="match status" value="1"/>
</dbReference>
<dbReference type="Proteomes" id="UP000318148">
    <property type="component" value="Unassembled WGS sequence"/>
</dbReference>
<dbReference type="InterPro" id="IPR044665">
    <property type="entry name" value="E_coli_cyclophilin_A-like"/>
</dbReference>
<proteinExistence type="inferred from homology"/>
<evidence type="ECO:0000256" key="1">
    <source>
        <dbReference type="ARBA" id="ARBA00007365"/>
    </source>
</evidence>
<evidence type="ECO:0000313" key="6">
    <source>
        <dbReference type="EMBL" id="RZO08186.1"/>
    </source>
</evidence>
<evidence type="ECO:0000313" key="7">
    <source>
        <dbReference type="Proteomes" id="UP000318148"/>
    </source>
</evidence>
<dbReference type="Gene3D" id="2.40.100.10">
    <property type="entry name" value="Cyclophilin-like"/>
    <property type="match status" value="1"/>
</dbReference>
<reference evidence="6 7" key="1">
    <citation type="submission" date="2019-02" db="EMBL/GenBank/DDBJ databases">
        <title>Prokaryotic population dynamics and viral predation in marine succession experiment using metagenomics: the confinement effect.</title>
        <authorList>
            <person name="Haro-Moreno J.M."/>
            <person name="Rodriguez-Valera F."/>
            <person name="Lopez-Perez M."/>
        </authorList>
    </citation>
    <scope>NUCLEOTIDE SEQUENCE [LARGE SCALE GENOMIC DNA]</scope>
    <source>
        <strain evidence="6">MED-G169</strain>
    </source>
</reference>
<evidence type="ECO:0000256" key="4">
    <source>
        <dbReference type="RuleBase" id="RU363019"/>
    </source>
</evidence>
<keyword evidence="3 4" id="KW-0413">Isomerase</keyword>
<feature type="domain" description="PPIase cyclophilin-type" evidence="5">
    <location>
        <begin position="34"/>
        <end position="189"/>
    </location>
</feature>
<organism evidence="6 7">
    <name type="scientific">SAR92 clade bacterium</name>
    <dbReference type="NCBI Taxonomy" id="2315479"/>
    <lineage>
        <taxon>Bacteria</taxon>
        <taxon>Pseudomonadati</taxon>
        <taxon>Pseudomonadota</taxon>
        <taxon>Gammaproteobacteria</taxon>
        <taxon>Cellvibrionales</taxon>
        <taxon>Porticoccaceae</taxon>
        <taxon>SAR92 clade</taxon>
    </lineage>
</organism>
<dbReference type="AlphaFoldDB" id="A0A520LNM7"/>
<comment type="similarity">
    <text evidence="1 4">Belongs to the cyclophilin-type PPIase family.</text>
</comment>
<feature type="signal peptide" evidence="4">
    <location>
        <begin position="1"/>
        <end position="21"/>
    </location>
</feature>
<keyword evidence="2 4" id="KW-0697">Rotamase</keyword>
<name>A0A520LNM7_9GAMM</name>
<dbReference type="GO" id="GO:0003755">
    <property type="term" value="F:peptidyl-prolyl cis-trans isomerase activity"/>
    <property type="evidence" value="ECO:0007669"/>
    <property type="project" value="UniProtKB-UniRule"/>
</dbReference>
<dbReference type="InterPro" id="IPR020892">
    <property type="entry name" value="Cyclophilin-type_PPIase_CS"/>
</dbReference>
<dbReference type="InterPro" id="IPR002130">
    <property type="entry name" value="Cyclophilin-type_PPIase_dom"/>
</dbReference>
<dbReference type="PRINTS" id="PR00153">
    <property type="entry name" value="CSAPPISMRASE"/>
</dbReference>
<dbReference type="EC" id="5.2.1.8" evidence="4"/>
<evidence type="ECO:0000256" key="3">
    <source>
        <dbReference type="ARBA" id="ARBA00023235"/>
    </source>
</evidence>
<protein>
    <recommendedName>
        <fullName evidence="4">Peptidyl-prolyl cis-trans isomerase</fullName>
        <shortName evidence="4">PPIase</shortName>
        <ecNumber evidence="4">5.2.1.8</ecNumber>
    </recommendedName>
</protein>
<sequence length="216" mass="24342">MTLKNYFFALVFLVWNNLCWAQNGSQPPLVELKTDIGSIILELNIDKAPVTVNNFLEHVSNYHYDGVIFHRVIKNFMIQTGGFTFDLTPKDTDRNPIANESKNGLSNKRGSIAMARTGDPNSGKAQFFINHKDNIFLDGADDKWGYAVFGQVKFGMSVVDKIAEMKTQKLFGPFTDIPQKRPMILSAKIISQGSWIKEEKAIPSLIERPIPLTETM</sequence>
<dbReference type="Pfam" id="PF00160">
    <property type="entry name" value="Pro_isomerase"/>
    <property type="match status" value="1"/>
</dbReference>
<comment type="catalytic activity">
    <reaction evidence="4">
        <text>[protein]-peptidylproline (omega=180) = [protein]-peptidylproline (omega=0)</text>
        <dbReference type="Rhea" id="RHEA:16237"/>
        <dbReference type="Rhea" id="RHEA-COMP:10747"/>
        <dbReference type="Rhea" id="RHEA-COMP:10748"/>
        <dbReference type="ChEBI" id="CHEBI:83833"/>
        <dbReference type="ChEBI" id="CHEBI:83834"/>
        <dbReference type="EC" id="5.2.1.8"/>
    </reaction>
</comment>
<comment type="caution">
    <text evidence="6">The sequence shown here is derived from an EMBL/GenBank/DDBJ whole genome shotgun (WGS) entry which is preliminary data.</text>
</comment>
<evidence type="ECO:0000259" key="5">
    <source>
        <dbReference type="PROSITE" id="PS50072"/>
    </source>
</evidence>
<dbReference type="EMBL" id="SHBO01000006">
    <property type="protein sequence ID" value="RZO08186.1"/>
    <property type="molecule type" value="Genomic_DNA"/>
</dbReference>
<evidence type="ECO:0000256" key="2">
    <source>
        <dbReference type="ARBA" id="ARBA00023110"/>
    </source>
</evidence>
<comment type="function">
    <text evidence="4">PPIases accelerate the folding of proteins. It catalyzes the cis-trans isomerization of proline imidic peptide bonds in oligopeptides.</text>
</comment>
<gene>
    <name evidence="6" type="ORF">EVB02_00935</name>
</gene>
<feature type="chain" id="PRO_5022253406" description="Peptidyl-prolyl cis-trans isomerase" evidence="4">
    <location>
        <begin position="22"/>
        <end position="216"/>
    </location>
</feature>
<dbReference type="PROSITE" id="PS50072">
    <property type="entry name" value="CSA_PPIASE_2"/>
    <property type="match status" value="1"/>
</dbReference>
<dbReference type="GO" id="GO:0006457">
    <property type="term" value="P:protein folding"/>
    <property type="evidence" value="ECO:0007669"/>
    <property type="project" value="InterPro"/>
</dbReference>
<dbReference type="SUPFAM" id="SSF50891">
    <property type="entry name" value="Cyclophilin-like"/>
    <property type="match status" value="1"/>
</dbReference>